<accession>W0BAT4</accession>
<evidence type="ECO:0000313" key="1">
    <source>
        <dbReference type="EMBL" id="AHE66960.1"/>
    </source>
</evidence>
<dbReference type="InterPro" id="IPR036250">
    <property type="entry name" value="AcylCo_DH-like_C"/>
</dbReference>
<dbReference type="GO" id="GO:0003995">
    <property type="term" value="F:acyl-CoA dehydrogenase activity"/>
    <property type="evidence" value="ECO:0007669"/>
    <property type="project" value="TreeGrafter"/>
</dbReference>
<dbReference type="KEGG" id="lok:Loa_01407"/>
<protein>
    <submittedName>
        <fullName evidence="1">Uncharacterized protein</fullName>
    </submittedName>
</protein>
<dbReference type="EMBL" id="CP004006">
    <property type="protein sequence ID" value="AHE66960.1"/>
    <property type="molecule type" value="Genomic_DNA"/>
</dbReference>
<reference evidence="1 2" key="1">
    <citation type="journal article" date="2013" name="Int. J. Med. Microbiol.">
        <title>Legionella oakridgensis ATCC 33761 genome sequence and phenotypic characterization reveals its replication capacity in amoebae.</title>
        <authorList>
            <person name="Brzuszkiewicz E."/>
            <person name="Schulz T."/>
            <person name="Rydzewski K."/>
            <person name="Daniel R."/>
            <person name="Gillmaier N."/>
            <person name="Dittmann C."/>
            <person name="Holland G."/>
            <person name="Schunder E."/>
            <person name="Lautner M."/>
            <person name="Eisenreich W."/>
            <person name="Luck C."/>
            <person name="Heuner K."/>
        </authorList>
    </citation>
    <scope>NUCLEOTIDE SEQUENCE [LARGE SCALE GENOMIC DNA]</scope>
    <source>
        <strain>OR-10</strain>
        <strain evidence="2">ATCC 33761</strain>
    </source>
</reference>
<dbReference type="eggNOG" id="COG1960">
    <property type="taxonomic scope" value="Bacteria"/>
</dbReference>
<evidence type="ECO:0000313" key="2">
    <source>
        <dbReference type="Proteomes" id="UP000018838"/>
    </source>
</evidence>
<dbReference type="Proteomes" id="UP000018838">
    <property type="component" value="Chromosome"/>
</dbReference>
<gene>
    <name evidence="1" type="ORF">Loa_01407</name>
</gene>
<sequence length="169" mass="19343">MENIHHCLDVLAGNGTIESFSSLPRLLRDCIVCENWEGTHFTLWMQILRDMHKFNVDELFLAYLFEQLERVDDNNSHKPLFKSKIDDLMADIKTMKLLNFEEQSLNICNILEHMAVINAAIALTLETQGGTPPKSKKASLDLFIKRYLQDTQLSCKAYVSLLDAVLAIE</sequence>
<dbReference type="InterPro" id="IPR052904">
    <property type="entry name" value="Acyl-CoA_dehydrogenase-like"/>
</dbReference>
<dbReference type="PATRIC" id="fig|1268635.3.peg.1427"/>
<organism evidence="1 2">
    <name type="scientific">Legionella oakridgensis ATCC 33761 = DSM 21215</name>
    <dbReference type="NCBI Taxonomy" id="1268635"/>
    <lineage>
        <taxon>Bacteria</taxon>
        <taxon>Pseudomonadati</taxon>
        <taxon>Pseudomonadota</taxon>
        <taxon>Gammaproteobacteria</taxon>
        <taxon>Legionellales</taxon>
        <taxon>Legionellaceae</taxon>
        <taxon>Legionella</taxon>
    </lineage>
</organism>
<dbReference type="SUPFAM" id="SSF47203">
    <property type="entry name" value="Acyl-CoA dehydrogenase C-terminal domain-like"/>
    <property type="match status" value="1"/>
</dbReference>
<dbReference type="HOGENOM" id="CLU_1576549_0_0_6"/>
<dbReference type="STRING" id="1268635.Loa_01407"/>
<dbReference type="PANTHER" id="PTHR42707:SF2">
    <property type="entry name" value="ACD11 DEHYDROGENASE"/>
    <property type="match status" value="1"/>
</dbReference>
<keyword evidence="2" id="KW-1185">Reference proteome</keyword>
<proteinExistence type="predicted"/>
<dbReference type="AlphaFoldDB" id="W0BAT4"/>
<name>W0BAT4_9GAMM</name>
<dbReference type="PANTHER" id="PTHR42707">
    <property type="entry name" value="ACYL-COA DEHYDROGENASE"/>
    <property type="match status" value="1"/>
</dbReference>